<proteinExistence type="predicted"/>
<protein>
    <submittedName>
        <fullName evidence="1">4718_t:CDS:1</fullName>
    </submittedName>
</protein>
<evidence type="ECO:0000313" key="2">
    <source>
        <dbReference type="Proteomes" id="UP000789396"/>
    </source>
</evidence>
<accession>A0A9N9DR62</accession>
<evidence type="ECO:0000313" key="1">
    <source>
        <dbReference type="EMBL" id="CAG8649917.1"/>
    </source>
</evidence>
<dbReference type="EMBL" id="CAJVPZ010013574">
    <property type="protein sequence ID" value="CAG8649917.1"/>
    <property type="molecule type" value="Genomic_DNA"/>
</dbReference>
<name>A0A9N9DR62_9GLOM</name>
<dbReference type="AlphaFoldDB" id="A0A9N9DR62"/>
<organism evidence="1 2">
    <name type="scientific">Racocetra fulgida</name>
    <dbReference type="NCBI Taxonomy" id="60492"/>
    <lineage>
        <taxon>Eukaryota</taxon>
        <taxon>Fungi</taxon>
        <taxon>Fungi incertae sedis</taxon>
        <taxon>Mucoromycota</taxon>
        <taxon>Glomeromycotina</taxon>
        <taxon>Glomeromycetes</taxon>
        <taxon>Diversisporales</taxon>
        <taxon>Gigasporaceae</taxon>
        <taxon>Racocetra</taxon>
    </lineage>
</organism>
<feature type="non-terminal residue" evidence="1">
    <location>
        <position position="77"/>
    </location>
</feature>
<dbReference type="OrthoDB" id="2426164at2759"/>
<sequence length="77" mass="9054">MTKVLYKDQQEGNLPQLNVEDFINLIERKNPKLQGFFKILYNSMNPKEKSLKTQNSLKQKIMVFCYQMAGLQIKQVS</sequence>
<reference evidence="1" key="1">
    <citation type="submission" date="2021-06" db="EMBL/GenBank/DDBJ databases">
        <authorList>
            <person name="Kallberg Y."/>
            <person name="Tangrot J."/>
            <person name="Rosling A."/>
        </authorList>
    </citation>
    <scope>NUCLEOTIDE SEQUENCE</scope>
    <source>
        <strain evidence="1">IN212</strain>
    </source>
</reference>
<comment type="caution">
    <text evidence="1">The sequence shown here is derived from an EMBL/GenBank/DDBJ whole genome shotgun (WGS) entry which is preliminary data.</text>
</comment>
<dbReference type="Proteomes" id="UP000789396">
    <property type="component" value="Unassembled WGS sequence"/>
</dbReference>
<gene>
    <name evidence="1" type="ORF">RFULGI_LOCUS8407</name>
</gene>
<keyword evidence="2" id="KW-1185">Reference proteome</keyword>